<dbReference type="Proteomes" id="UP001597045">
    <property type="component" value="Unassembled WGS sequence"/>
</dbReference>
<evidence type="ECO:0000313" key="3">
    <source>
        <dbReference type="Proteomes" id="UP001597045"/>
    </source>
</evidence>
<protein>
    <submittedName>
        <fullName evidence="2">Uncharacterized protein</fullName>
    </submittedName>
</protein>
<feature type="compositionally biased region" description="Low complexity" evidence="1">
    <location>
        <begin position="72"/>
        <end position="85"/>
    </location>
</feature>
<name>A0ABW3M6E3_9PSEU</name>
<reference evidence="3" key="1">
    <citation type="journal article" date="2019" name="Int. J. Syst. Evol. Microbiol.">
        <title>The Global Catalogue of Microorganisms (GCM) 10K type strain sequencing project: providing services to taxonomists for standard genome sequencing and annotation.</title>
        <authorList>
            <consortium name="The Broad Institute Genomics Platform"/>
            <consortium name="The Broad Institute Genome Sequencing Center for Infectious Disease"/>
            <person name="Wu L."/>
            <person name="Ma J."/>
        </authorList>
    </citation>
    <scope>NUCLEOTIDE SEQUENCE [LARGE SCALE GENOMIC DNA]</scope>
    <source>
        <strain evidence="3">JCM 31486</strain>
    </source>
</reference>
<accession>A0ABW3M6E3</accession>
<organism evidence="2 3">
    <name type="scientific">Kibdelosporangium lantanae</name>
    <dbReference type="NCBI Taxonomy" id="1497396"/>
    <lineage>
        <taxon>Bacteria</taxon>
        <taxon>Bacillati</taxon>
        <taxon>Actinomycetota</taxon>
        <taxon>Actinomycetes</taxon>
        <taxon>Pseudonocardiales</taxon>
        <taxon>Pseudonocardiaceae</taxon>
        <taxon>Kibdelosporangium</taxon>
    </lineage>
</organism>
<feature type="region of interest" description="Disordered" evidence="1">
    <location>
        <begin position="56"/>
        <end position="85"/>
    </location>
</feature>
<evidence type="ECO:0000256" key="1">
    <source>
        <dbReference type="SAM" id="MobiDB-lite"/>
    </source>
</evidence>
<gene>
    <name evidence="2" type="ORF">ACFQ1S_02525</name>
</gene>
<comment type="caution">
    <text evidence="2">The sequence shown here is derived from an EMBL/GenBank/DDBJ whole genome shotgun (WGS) entry which is preliminary data.</text>
</comment>
<sequence length="85" mass="9204">MSAQVASMSWWGVNVRTGAVGVTREDMEQWAGGNPTWNFGVDYRLLLTRSSELGLVEQGTAPSPPLAHCRPRSPSTSPGPTHVLR</sequence>
<proteinExistence type="predicted"/>
<evidence type="ECO:0000313" key="2">
    <source>
        <dbReference type="EMBL" id="MFD1044545.1"/>
    </source>
</evidence>
<dbReference type="EMBL" id="JBHTIS010000072">
    <property type="protein sequence ID" value="MFD1044545.1"/>
    <property type="molecule type" value="Genomic_DNA"/>
</dbReference>
<keyword evidence="3" id="KW-1185">Reference proteome</keyword>